<keyword evidence="2" id="KW-0167">Capsid protein</keyword>
<dbReference type="eggNOG" id="ENOG5033AQH">
    <property type="taxonomic scope" value="Bacteria"/>
</dbReference>
<dbReference type="AlphaFoldDB" id="A0A094YPU9"/>
<evidence type="ECO:0000313" key="2">
    <source>
        <dbReference type="EMBL" id="THG89619.1"/>
    </source>
</evidence>
<dbReference type="Proteomes" id="UP000297014">
    <property type="component" value="Unassembled WGS sequence"/>
</dbReference>
<organism evidence="1 3">
    <name type="scientific">Alkalihalobacillus alcalophilus ATCC 27647 = CGMCC 1.3604</name>
    <dbReference type="NCBI Taxonomy" id="1218173"/>
    <lineage>
        <taxon>Bacteria</taxon>
        <taxon>Bacillati</taxon>
        <taxon>Bacillota</taxon>
        <taxon>Bacilli</taxon>
        <taxon>Bacillales</taxon>
        <taxon>Bacillaceae</taxon>
        <taxon>Alkalihalobacillus</taxon>
    </lineage>
</organism>
<dbReference type="EMBL" id="ALPT02000141">
    <property type="protein sequence ID" value="KGA95502.1"/>
    <property type="molecule type" value="Genomic_DNA"/>
</dbReference>
<dbReference type="OrthoDB" id="2356617at2"/>
<name>A0A094YPU9_ALKAL</name>
<sequence>MTTMYALHETLELHELLTFKNLCLTKSSTMSSLVECEELKAILTMDVKTGKLHIQQLQGLLQNGGSNL</sequence>
<dbReference type="EMBL" id="JALP01000210">
    <property type="protein sequence ID" value="THG89619.1"/>
    <property type="molecule type" value="Genomic_DNA"/>
</dbReference>
<accession>A0A094YPU9</accession>
<evidence type="ECO:0000313" key="3">
    <source>
        <dbReference type="Proteomes" id="UP000002754"/>
    </source>
</evidence>
<gene>
    <name evidence="2" type="ORF">AJ85_16150</name>
    <name evidence="1" type="ORF">BALCAV_0222190</name>
</gene>
<reference evidence="1 3" key="1">
    <citation type="journal article" date="2014" name="Genome Announc.">
        <title>Draft Genome Sequence of Bacillus alcalophilus AV1934, a Classic Alkaliphile Isolated from Human Feces in 1934.</title>
        <authorList>
            <person name="Attie O."/>
            <person name="Jayaprakash A."/>
            <person name="Shah H."/>
            <person name="Paulsen I.T."/>
            <person name="Morino M."/>
            <person name="Takahashi Y."/>
            <person name="Narumi I."/>
            <person name="Sachidanandam R."/>
            <person name="Satoh K."/>
            <person name="Ito M."/>
            <person name="Krulwich T.A."/>
        </authorList>
    </citation>
    <scope>NUCLEOTIDE SEQUENCE [LARGE SCALE GENOMIC DNA]</scope>
    <source>
        <strain evidence="1 3">AV1934</strain>
    </source>
</reference>
<dbReference type="RefSeq" id="WP_003323140.1">
    <property type="nucleotide sequence ID" value="NZ_ALPT02000141.1"/>
</dbReference>
<keyword evidence="2" id="KW-0946">Virion</keyword>
<protein>
    <submittedName>
        <fullName evidence="2">Spore coat protein</fullName>
    </submittedName>
</protein>
<evidence type="ECO:0000313" key="4">
    <source>
        <dbReference type="Proteomes" id="UP000297014"/>
    </source>
</evidence>
<dbReference type="STRING" id="1218173.BALCAV_0222190"/>
<keyword evidence="3" id="KW-1185">Reference proteome</keyword>
<evidence type="ECO:0000313" key="1">
    <source>
        <dbReference type="EMBL" id="KGA95502.1"/>
    </source>
</evidence>
<dbReference type="Proteomes" id="UP000002754">
    <property type="component" value="Unassembled WGS sequence"/>
</dbReference>
<proteinExistence type="predicted"/>
<comment type="caution">
    <text evidence="1">The sequence shown here is derived from an EMBL/GenBank/DDBJ whole genome shotgun (WGS) entry which is preliminary data.</text>
</comment>
<reference evidence="2 4" key="2">
    <citation type="submission" date="2014-01" db="EMBL/GenBank/DDBJ databases">
        <title>Draft genome sequencing of Bacillus alcalophilus CGMCC 1.3604.</title>
        <authorList>
            <person name="Yang J."/>
            <person name="Diao L."/>
            <person name="Yang S."/>
        </authorList>
    </citation>
    <scope>NUCLEOTIDE SEQUENCE [LARGE SCALE GENOMIC DNA]</scope>
    <source>
        <strain evidence="2 4">CGMCC 1.3604</strain>
    </source>
</reference>